<evidence type="ECO:0000256" key="3">
    <source>
        <dbReference type="ARBA" id="ARBA00023172"/>
    </source>
</evidence>
<dbReference type="InterPro" id="IPR013762">
    <property type="entry name" value="Integrase-like_cat_sf"/>
</dbReference>
<evidence type="ECO:0000313" key="5">
    <source>
        <dbReference type="EMBL" id="EXZ75660.1"/>
    </source>
</evidence>
<dbReference type="GO" id="GO:0003677">
    <property type="term" value="F:DNA binding"/>
    <property type="evidence" value="ECO:0007669"/>
    <property type="project" value="UniProtKB-KW"/>
</dbReference>
<organism evidence="5 6">
    <name type="scientific">Bacteroides fragilis str. 3976T8</name>
    <dbReference type="NCBI Taxonomy" id="1339314"/>
    <lineage>
        <taxon>Bacteria</taxon>
        <taxon>Pseudomonadati</taxon>
        <taxon>Bacteroidota</taxon>
        <taxon>Bacteroidia</taxon>
        <taxon>Bacteroidales</taxon>
        <taxon>Bacteroidaceae</taxon>
        <taxon>Bacteroides</taxon>
    </lineage>
</organism>
<dbReference type="InterPro" id="IPR011010">
    <property type="entry name" value="DNA_brk_join_enz"/>
</dbReference>
<dbReference type="InterPro" id="IPR010998">
    <property type="entry name" value="Integrase_recombinase_N"/>
</dbReference>
<evidence type="ECO:0000313" key="6">
    <source>
        <dbReference type="Proteomes" id="UP000020938"/>
    </source>
</evidence>
<feature type="domain" description="Tyr recombinase" evidence="4">
    <location>
        <begin position="205"/>
        <end position="375"/>
    </location>
</feature>
<proteinExistence type="inferred from homology"/>
<reference evidence="5 6" key="1">
    <citation type="submission" date="2014-02" db="EMBL/GenBank/DDBJ databases">
        <authorList>
            <person name="Sears C."/>
            <person name="Carroll K."/>
            <person name="Sack B.R."/>
            <person name="Qadri F."/>
            <person name="Myers L.L."/>
            <person name="Chung G.-T."/>
            <person name="Escheverria P."/>
            <person name="Fraser C.M."/>
            <person name="Sadzewicz L."/>
            <person name="Shefchek K.A."/>
            <person name="Tallon L."/>
            <person name="Das S.P."/>
            <person name="Daugherty S."/>
            <person name="Mongodin E.F."/>
        </authorList>
    </citation>
    <scope>NUCLEOTIDE SEQUENCE [LARGE SCALE GENOMIC DNA]</scope>
    <source>
        <strain evidence="5 6">3976T8</strain>
    </source>
</reference>
<dbReference type="CDD" id="cd01185">
    <property type="entry name" value="INTN1_C_like"/>
    <property type="match status" value="1"/>
</dbReference>
<dbReference type="PANTHER" id="PTHR30349">
    <property type="entry name" value="PHAGE INTEGRASE-RELATED"/>
    <property type="match status" value="1"/>
</dbReference>
<dbReference type="PROSITE" id="PS51898">
    <property type="entry name" value="TYR_RECOMBINASE"/>
    <property type="match status" value="1"/>
</dbReference>
<dbReference type="Gene3D" id="1.10.443.10">
    <property type="entry name" value="Intergrase catalytic core"/>
    <property type="match status" value="1"/>
</dbReference>
<keyword evidence="2" id="KW-0238">DNA-binding</keyword>
<dbReference type="Pfam" id="PF13102">
    <property type="entry name" value="Phage_int_SAM_5"/>
    <property type="match status" value="1"/>
</dbReference>
<dbReference type="GO" id="GO:0006310">
    <property type="term" value="P:DNA recombination"/>
    <property type="evidence" value="ECO:0007669"/>
    <property type="project" value="UniProtKB-KW"/>
</dbReference>
<comment type="caution">
    <text evidence="5">The sequence shown here is derived from an EMBL/GenBank/DDBJ whole genome shotgun (WGS) entry which is preliminary data.</text>
</comment>
<gene>
    <name evidence="5" type="ORF">M123_4776</name>
</gene>
<protein>
    <submittedName>
        <fullName evidence="5">Phage integrase family protein</fullName>
    </submittedName>
</protein>
<dbReference type="Pfam" id="PF00589">
    <property type="entry name" value="Phage_integrase"/>
    <property type="match status" value="1"/>
</dbReference>
<evidence type="ECO:0000256" key="1">
    <source>
        <dbReference type="ARBA" id="ARBA00008857"/>
    </source>
</evidence>
<dbReference type="PANTHER" id="PTHR30349:SF64">
    <property type="entry name" value="PROPHAGE INTEGRASE INTD-RELATED"/>
    <property type="match status" value="1"/>
</dbReference>
<dbReference type="PATRIC" id="fig|1339314.3.peg.97"/>
<dbReference type="Gene3D" id="1.10.150.130">
    <property type="match status" value="1"/>
</dbReference>
<sequence>MGRPKKKLTDNSVKVRYKTLADGRKSVYLDCCDGCRRTYDFLKLYILPETDREAVRRNKATMKKVEEIQRERTLQLMGIGNGGTGDKPVFHTDMPLSEWMDAYIGEQKRYGVKNTAIITKVARILGTIAPDVRMSQVDKDFCLMFIDYLRNDYRARSGQPINRTTAWGYQCKLRAALNSAVRAGVLKKNPMTQIDAADKISMPEIRREYLTIDEVKLLIATPCYRERVKQAYLFCCFSGLRYGDMEKLRWRDLSCVDGQWYASIVISKTSEPLLLPLSGKAMEWLPEQEDADPEEIVFSDLPDHSDVCNHLKNWVWSAGIHKDICFHTSRHTYATMLLTLGADLFTVCKLLGHRSVRSTQIYAKIIDRKKDDAANRPDAIFINDTNSNT</sequence>
<name>A0A016AW90_BACFG</name>
<dbReference type="InterPro" id="IPR002104">
    <property type="entry name" value="Integrase_catalytic"/>
</dbReference>
<evidence type="ECO:0000259" key="4">
    <source>
        <dbReference type="PROSITE" id="PS51898"/>
    </source>
</evidence>
<comment type="similarity">
    <text evidence="1">Belongs to the 'phage' integrase family.</text>
</comment>
<dbReference type="RefSeq" id="WP_032597378.1">
    <property type="nucleotide sequence ID" value="NZ_JGDS01000015.1"/>
</dbReference>
<dbReference type="Proteomes" id="UP000020938">
    <property type="component" value="Unassembled WGS sequence"/>
</dbReference>
<dbReference type="InterPro" id="IPR050090">
    <property type="entry name" value="Tyrosine_recombinase_XerCD"/>
</dbReference>
<dbReference type="SUPFAM" id="SSF56349">
    <property type="entry name" value="DNA breaking-rejoining enzymes"/>
    <property type="match status" value="1"/>
</dbReference>
<evidence type="ECO:0000256" key="2">
    <source>
        <dbReference type="ARBA" id="ARBA00023125"/>
    </source>
</evidence>
<keyword evidence="3" id="KW-0233">DNA recombination</keyword>
<dbReference type="GO" id="GO:0015074">
    <property type="term" value="P:DNA integration"/>
    <property type="evidence" value="ECO:0007669"/>
    <property type="project" value="InterPro"/>
</dbReference>
<accession>A0A016AW90</accession>
<dbReference type="InterPro" id="IPR025269">
    <property type="entry name" value="SAM-like_dom"/>
</dbReference>
<dbReference type="AlphaFoldDB" id="A0A016AW90"/>
<dbReference type="EMBL" id="JGDS01000015">
    <property type="protein sequence ID" value="EXZ75660.1"/>
    <property type="molecule type" value="Genomic_DNA"/>
</dbReference>